<proteinExistence type="predicted"/>
<organism evidence="2 3">
    <name type="scientific">Pseudoxanthomonas putridarboris</name>
    <dbReference type="NCBI Taxonomy" id="752605"/>
    <lineage>
        <taxon>Bacteria</taxon>
        <taxon>Pseudomonadati</taxon>
        <taxon>Pseudomonadota</taxon>
        <taxon>Gammaproteobacteria</taxon>
        <taxon>Lysobacterales</taxon>
        <taxon>Lysobacteraceae</taxon>
        <taxon>Pseudoxanthomonas</taxon>
    </lineage>
</organism>
<keyword evidence="1" id="KW-0812">Transmembrane</keyword>
<protein>
    <submittedName>
        <fullName evidence="2">DUF998 domain-containing protein</fullName>
    </submittedName>
</protein>
<keyword evidence="1" id="KW-1133">Transmembrane helix</keyword>
<name>A0ABU9IY08_9GAMM</name>
<comment type="caution">
    <text evidence="2">The sequence shown here is derived from an EMBL/GenBank/DDBJ whole genome shotgun (WGS) entry which is preliminary data.</text>
</comment>
<dbReference type="InterPro" id="IPR009339">
    <property type="entry name" value="DUF998"/>
</dbReference>
<dbReference type="EMBL" id="JBBWWT010000002">
    <property type="protein sequence ID" value="MEL1263857.1"/>
    <property type="molecule type" value="Genomic_DNA"/>
</dbReference>
<dbReference type="Pfam" id="PF06197">
    <property type="entry name" value="DUF998"/>
    <property type="match status" value="1"/>
</dbReference>
<sequence length="195" mass="20535">MKRWLPHAGIAAAVLFIAALVVFGLSLQGYSHALHPVAVLGAKGIPHALAFNLVAFVVPGMLAGVVAMDLRQRLPRDAGWPMRVGSQLAFLAALGFIALGLLPLDPSDLHNNASSLHATAWMLWWVAFVPGALLLAAGLRGRGGWRLLAWASVVAALLVLFVALLAVELMPAGAAQRLGYAAWLGWLCVAARGSR</sequence>
<evidence type="ECO:0000256" key="1">
    <source>
        <dbReference type="SAM" id="Phobius"/>
    </source>
</evidence>
<keyword evidence="1" id="KW-0472">Membrane</keyword>
<dbReference type="Proteomes" id="UP001459204">
    <property type="component" value="Unassembled WGS sequence"/>
</dbReference>
<accession>A0ABU9IY08</accession>
<reference evidence="2 3" key="1">
    <citation type="submission" date="2024-04" db="EMBL/GenBank/DDBJ databases">
        <title>Draft genome sequence of Pseudoxanthomonas putridarboris WD12.</title>
        <authorList>
            <person name="Oh J."/>
        </authorList>
    </citation>
    <scope>NUCLEOTIDE SEQUENCE [LARGE SCALE GENOMIC DNA]</scope>
    <source>
        <strain evidence="2 3">WD12</strain>
    </source>
</reference>
<feature type="transmembrane region" description="Helical" evidence="1">
    <location>
        <begin position="147"/>
        <end position="167"/>
    </location>
</feature>
<feature type="transmembrane region" description="Helical" evidence="1">
    <location>
        <begin position="80"/>
        <end position="102"/>
    </location>
</feature>
<keyword evidence="3" id="KW-1185">Reference proteome</keyword>
<gene>
    <name evidence="2" type="ORF">AAD027_05640</name>
</gene>
<evidence type="ECO:0000313" key="2">
    <source>
        <dbReference type="EMBL" id="MEL1263857.1"/>
    </source>
</evidence>
<dbReference type="RefSeq" id="WP_341725037.1">
    <property type="nucleotide sequence ID" value="NZ_JBBWWT010000002.1"/>
</dbReference>
<evidence type="ECO:0000313" key="3">
    <source>
        <dbReference type="Proteomes" id="UP001459204"/>
    </source>
</evidence>
<feature type="transmembrane region" description="Helical" evidence="1">
    <location>
        <begin position="49"/>
        <end position="68"/>
    </location>
</feature>
<feature type="transmembrane region" description="Helical" evidence="1">
    <location>
        <begin position="122"/>
        <end position="140"/>
    </location>
</feature>